<dbReference type="Gene3D" id="3.40.50.300">
    <property type="entry name" value="P-loop containing nucleotide triphosphate hydrolases"/>
    <property type="match status" value="2"/>
</dbReference>
<dbReference type="RefSeq" id="WP_155091610.1">
    <property type="nucleotide sequence ID" value="NZ_CP102754.1"/>
</dbReference>
<protein>
    <submittedName>
        <fullName evidence="4">ATP-binding cassette domain-containing protein</fullName>
    </submittedName>
</protein>
<sequence length="199" mass="22754">MSYNHTLHVDSLQYTIDNKTILNGIYFTAVTGDVVSISGRNGTGKSTLMKIMFGILKADHSYIRVDHTVITNRYNLNQYFSYKPQFNIFPKHLRVKEVLKSNDTDLTPIQPFINSKIKDLSKGEQQLIQTLYILNLPQPICLLDEPFAGLSPILQEFIAHRIKEKARDKIIIVTDHNTELVSEILTKNLILENGILKEL</sequence>
<keyword evidence="2 4" id="KW-0067">ATP-binding</keyword>
<dbReference type="InterPro" id="IPR003439">
    <property type="entry name" value="ABC_transporter-like_ATP-bd"/>
</dbReference>
<dbReference type="SUPFAM" id="SSF52540">
    <property type="entry name" value="P-loop containing nucleoside triphosphate hydrolases"/>
    <property type="match status" value="1"/>
</dbReference>
<evidence type="ECO:0000259" key="3">
    <source>
        <dbReference type="PROSITE" id="PS50893"/>
    </source>
</evidence>
<dbReference type="InterPro" id="IPR003593">
    <property type="entry name" value="AAA+_ATPase"/>
</dbReference>
<proteinExistence type="predicted"/>
<dbReference type="Proteomes" id="UP000438760">
    <property type="component" value="Unassembled WGS sequence"/>
</dbReference>
<gene>
    <name evidence="4" type="ORF">GJV76_05370</name>
</gene>
<dbReference type="GO" id="GO:0005524">
    <property type="term" value="F:ATP binding"/>
    <property type="evidence" value="ECO:0007669"/>
    <property type="project" value="UniProtKB-KW"/>
</dbReference>
<keyword evidence="1" id="KW-0547">Nucleotide-binding</keyword>
<reference evidence="4 5" key="1">
    <citation type="submission" date="2019-11" db="EMBL/GenBank/DDBJ databases">
        <title>Genome of Strain BIT-d1.</title>
        <authorList>
            <person name="Yang Y."/>
        </authorList>
    </citation>
    <scope>NUCLEOTIDE SEQUENCE [LARGE SCALE GENOMIC DNA]</scope>
    <source>
        <strain evidence="4 5">BIT-d1</strain>
    </source>
</reference>
<comment type="caution">
    <text evidence="4">The sequence shown here is derived from an EMBL/GenBank/DDBJ whole genome shotgun (WGS) entry which is preliminary data.</text>
</comment>
<dbReference type="GO" id="GO:0016887">
    <property type="term" value="F:ATP hydrolysis activity"/>
    <property type="evidence" value="ECO:0007669"/>
    <property type="project" value="InterPro"/>
</dbReference>
<dbReference type="EMBL" id="WMJX01000007">
    <property type="protein sequence ID" value="MTG97569.1"/>
    <property type="molecule type" value="Genomic_DNA"/>
</dbReference>
<dbReference type="OrthoDB" id="9801987at2"/>
<evidence type="ECO:0000313" key="5">
    <source>
        <dbReference type="Proteomes" id="UP000438760"/>
    </source>
</evidence>
<evidence type="ECO:0000313" key="4">
    <source>
        <dbReference type="EMBL" id="MTG97569.1"/>
    </source>
</evidence>
<dbReference type="AlphaFoldDB" id="A0A6I3LDH7"/>
<dbReference type="Pfam" id="PF00005">
    <property type="entry name" value="ABC_tran"/>
    <property type="match status" value="1"/>
</dbReference>
<name>A0A6I3LDH7_9FLAO</name>
<feature type="domain" description="ABC transporter" evidence="3">
    <location>
        <begin position="7"/>
        <end position="199"/>
    </location>
</feature>
<accession>A0A6I3LDH7</accession>
<dbReference type="InterPro" id="IPR027417">
    <property type="entry name" value="P-loop_NTPase"/>
</dbReference>
<dbReference type="PROSITE" id="PS50893">
    <property type="entry name" value="ABC_TRANSPORTER_2"/>
    <property type="match status" value="1"/>
</dbReference>
<evidence type="ECO:0000256" key="2">
    <source>
        <dbReference type="ARBA" id="ARBA00022840"/>
    </source>
</evidence>
<keyword evidence="5" id="KW-1185">Reference proteome</keyword>
<evidence type="ECO:0000256" key="1">
    <source>
        <dbReference type="ARBA" id="ARBA00022741"/>
    </source>
</evidence>
<dbReference type="SMART" id="SM00382">
    <property type="entry name" value="AAA"/>
    <property type="match status" value="1"/>
</dbReference>
<organism evidence="4 5">
    <name type="scientific">Myroides albus</name>
    <dbReference type="NCBI Taxonomy" id="2562892"/>
    <lineage>
        <taxon>Bacteria</taxon>
        <taxon>Pseudomonadati</taxon>
        <taxon>Bacteroidota</taxon>
        <taxon>Flavobacteriia</taxon>
        <taxon>Flavobacteriales</taxon>
        <taxon>Flavobacteriaceae</taxon>
        <taxon>Myroides</taxon>
    </lineage>
</organism>
<dbReference type="PANTHER" id="PTHR43158:SF1">
    <property type="entry name" value="ABC TRANSPORTER, ATP-BINDING PROTEIN"/>
    <property type="match status" value="1"/>
</dbReference>
<dbReference type="PANTHER" id="PTHR43158">
    <property type="entry name" value="SKFA PEPTIDE EXPORT ATP-BINDING PROTEIN SKFE"/>
    <property type="match status" value="1"/>
</dbReference>